<dbReference type="EMBL" id="CAJVQC010002364">
    <property type="protein sequence ID" value="CAG8510268.1"/>
    <property type="molecule type" value="Genomic_DNA"/>
</dbReference>
<organism evidence="1 2">
    <name type="scientific">Racocetra persica</name>
    <dbReference type="NCBI Taxonomy" id="160502"/>
    <lineage>
        <taxon>Eukaryota</taxon>
        <taxon>Fungi</taxon>
        <taxon>Fungi incertae sedis</taxon>
        <taxon>Mucoromycota</taxon>
        <taxon>Glomeromycotina</taxon>
        <taxon>Glomeromycetes</taxon>
        <taxon>Diversisporales</taxon>
        <taxon>Gigasporaceae</taxon>
        <taxon>Racocetra</taxon>
    </lineage>
</organism>
<name>A0ACA9L4I1_9GLOM</name>
<proteinExistence type="predicted"/>
<reference evidence="1" key="1">
    <citation type="submission" date="2021-06" db="EMBL/GenBank/DDBJ databases">
        <authorList>
            <person name="Kallberg Y."/>
            <person name="Tangrot J."/>
            <person name="Rosling A."/>
        </authorList>
    </citation>
    <scope>NUCLEOTIDE SEQUENCE</scope>
    <source>
        <strain evidence="1">MA461A</strain>
    </source>
</reference>
<protein>
    <submittedName>
        <fullName evidence="1">32441_t:CDS:1</fullName>
    </submittedName>
</protein>
<dbReference type="Proteomes" id="UP000789920">
    <property type="component" value="Unassembled WGS sequence"/>
</dbReference>
<evidence type="ECO:0000313" key="2">
    <source>
        <dbReference type="Proteomes" id="UP000789920"/>
    </source>
</evidence>
<gene>
    <name evidence="1" type="ORF">RPERSI_LOCUS2226</name>
</gene>
<accession>A0ACA9L4I1</accession>
<comment type="caution">
    <text evidence="1">The sequence shown here is derived from an EMBL/GenBank/DDBJ whole genome shotgun (WGS) entry which is preliminary data.</text>
</comment>
<sequence>MALKDYLPDFKGALKGFYEENLKETIETKTAYYENLLKENITFSQNTQKIAIALGRKRNLKIMRHAGKVIGKRATRLLTEYNSRYFGDKLQQKLKDKNMLNTNLNNSNPTPLFQYPQQNYTCDKCGGEFQKTITYSPAQNKQELGKQPTYCSNCAEPNLLVPVKIQRSKKVKIKRNPVAYYQCMSACCQQGISPKRITQIAHECKHNSAGLLSERTNEIRKLNEAYQQIGIWITNVISLAIFAGYTIVIRQRQIVLEKKNGKEQKQIDELKKEVELLKRGDKN</sequence>
<evidence type="ECO:0000313" key="1">
    <source>
        <dbReference type="EMBL" id="CAG8510268.1"/>
    </source>
</evidence>
<keyword evidence="2" id="KW-1185">Reference proteome</keyword>